<dbReference type="Pfam" id="PF09861">
    <property type="entry name" value="Lar_N"/>
    <property type="match status" value="1"/>
</dbReference>
<dbReference type="InterPro" id="IPR018657">
    <property type="entry name" value="LarA-like_N"/>
</dbReference>
<comment type="caution">
    <text evidence="3">The sequence shown here is derived from an EMBL/GenBank/DDBJ whole genome shotgun (WGS) entry which is preliminary data.</text>
</comment>
<evidence type="ECO:0000259" key="1">
    <source>
        <dbReference type="Pfam" id="PF09861"/>
    </source>
</evidence>
<dbReference type="InterPro" id="IPR048068">
    <property type="entry name" value="LarA-like"/>
</dbReference>
<keyword evidence="4" id="KW-1185">Reference proteome</keyword>
<dbReference type="NCBIfam" id="NF033504">
    <property type="entry name" value="Ni_dep_LarA"/>
    <property type="match status" value="1"/>
</dbReference>
<dbReference type="Gene3D" id="3.90.226.30">
    <property type="match status" value="1"/>
</dbReference>
<dbReference type="InterPro" id="IPR048520">
    <property type="entry name" value="LarA_C"/>
</dbReference>
<dbReference type="OrthoDB" id="9770545at2"/>
<dbReference type="GO" id="GO:0050043">
    <property type="term" value="F:lactate racemase activity"/>
    <property type="evidence" value="ECO:0007669"/>
    <property type="project" value="InterPro"/>
</dbReference>
<reference evidence="3" key="1">
    <citation type="submission" date="2019-10" db="EMBL/GenBank/DDBJ databases">
        <authorList>
            <person name="Ross D.E."/>
            <person name="Gulliver D."/>
        </authorList>
    </citation>
    <scope>NUCLEOTIDE SEQUENCE</scope>
    <source>
        <strain evidence="3">DER-2019</strain>
    </source>
</reference>
<dbReference type="AlphaFoldDB" id="A0A923HUZ7"/>
<gene>
    <name evidence="3" type="primary">larA</name>
    <name evidence="3" type="ORF">GH810_07660</name>
</gene>
<dbReference type="PANTHER" id="PTHR33171">
    <property type="entry name" value="LAR_N DOMAIN-CONTAINING PROTEIN"/>
    <property type="match status" value="1"/>
</dbReference>
<proteinExistence type="predicted"/>
<evidence type="ECO:0000313" key="4">
    <source>
        <dbReference type="Proteomes" id="UP000616595"/>
    </source>
</evidence>
<feature type="domain" description="Lactate racemase C-terminal" evidence="2">
    <location>
        <begin position="272"/>
        <end position="423"/>
    </location>
</feature>
<dbReference type="Proteomes" id="UP000616595">
    <property type="component" value="Unassembled WGS sequence"/>
</dbReference>
<reference evidence="3" key="2">
    <citation type="submission" date="2020-10" db="EMBL/GenBank/DDBJ databases">
        <title>Comparative genomics of the Acetobacterium genus.</title>
        <authorList>
            <person name="Marshall C."/>
            <person name="May H."/>
            <person name="Norman S."/>
        </authorList>
    </citation>
    <scope>NUCLEOTIDE SEQUENCE</scope>
    <source>
        <strain evidence="3">DER-2019</strain>
    </source>
</reference>
<name>A0A923HUZ7_9FIRM</name>
<dbReference type="InterPro" id="IPR043166">
    <property type="entry name" value="LarA-like_C"/>
</dbReference>
<organism evidence="3 4">
    <name type="scientific">Acetobacterium paludosum</name>
    <dbReference type="NCBI Taxonomy" id="52693"/>
    <lineage>
        <taxon>Bacteria</taxon>
        <taxon>Bacillati</taxon>
        <taxon>Bacillota</taxon>
        <taxon>Clostridia</taxon>
        <taxon>Eubacteriales</taxon>
        <taxon>Eubacteriaceae</taxon>
        <taxon>Acetobacterium</taxon>
    </lineage>
</organism>
<dbReference type="PANTHER" id="PTHR33171:SF17">
    <property type="entry name" value="LARA-LIKE N-TERMINAL DOMAIN-CONTAINING PROTEIN"/>
    <property type="match status" value="1"/>
</dbReference>
<accession>A0A923HUZ7</accession>
<evidence type="ECO:0000259" key="2">
    <source>
        <dbReference type="Pfam" id="PF21113"/>
    </source>
</evidence>
<sequence length="424" mass="45907">MMKISLPYGKEKLTADLDESILNGVLVSQIENYDPQKSQIDIVKEALLNPVDSPGLRELAKGKKKVVIIASDHTRPVPSKIIMPLMLAEIRAGNPNAEITILIATGFHRLTTKEEMIQKFGEAIVEKEKIVVHDSGDADSLVKIGILPSGGELIINQLAEEADLLVSEGFIEPHFFAGFSGGRKSVLPGIASRVTVLANHCGEFIAHPKARTGCIEGNPLHIDMLYAARAAKLAFVVNVVINSEKEVIHAVAGDCGSAHAKGCEFLKSLCRVKAIPSDIVITSNGGYPLDQNIYQAVKGMTAAEAAVKPGGVIIMVAKSNDGHGGDSFFNTFKDEKNIEAMSERFEKTPRNETIPDQWEAQILARILLKAKVIYISAAPEAMIREFQMTPAKDLAEALSIAREYLNNDQARITLIPDGVAVIVE</sequence>
<dbReference type="EMBL" id="WJBD01000007">
    <property type="protein sequence ID" value="MBC3888182.1"/>
    <property type="molecule type" value="Genomic_DNA"/>
</dbReference>
<evidence type="ECO:0000313" key="3">
    <source>
        <dbReference type="EMBL" id="MBC3888182.1"/>
    </source>
</evidence>
<dbReference type="Gene3D" id="3.40.50.11440">
    <property type="match status" value="1"/>
</dbReference>
<feature type="domain" description="LarA-like N-terminal" evidence="1">
    <location>
        <begin position="8"/>
        <end position="213"/>
    </location>
</feature>
<dbReference type="Pfam" id="PF21113">
    <property type="entry name" value="LarA_C"/>
    <property type="match status" value="1"/>
</dbReference>
<protein>
    <submittedName>
        <fullName evidence="3">Nickel-dependent lactate racemase</fullName>
    </submittedName>
</protein>
<dbReference type="RefSeq" id="WP_148567521.1">
    <property type="nucleotide sequence ID" value="NZ_RXYA01000010.1"/>
</dbReference>
<dbReference type="InterPro" id="IPR047926">
    <property type="entry name" value="Ni_dep_LarA"/>
</dbReference>